<accession>A0A1H3ZFT2</accession>
<sequence length="144" mass="15840">MVWLLFLHIASLVIWAAALCILLVLIPRAASTGLQDVSWGERLERLWFTRLASPAGLVTIVSGTLIFAVDGNVHNWLLLKLTVVTALVFCHVAAGLLILYTKRPKVHGITAKCLGLLIVTLLLLLSILVLVLLKPELEVEPWFS</sequence>
<evidence type="ECO:0000313" key="3">
    <source>
        <dbReference type="Proteomes" id="UP000198773"/>
    </source>
</evidence>
<feature type="transmembrane region" description="Helical" evidence="1">
    <location>
        <begin position="6"/>
        <end position="26"/>
    </location>
</feature>
<dbReference type="Proteomes" id="UP000198773">
    <property type="component" value="Unassembled WGS sequence"/>
</dbReference>
<feature type="transmembrane region" description="Helical" evidence="1">
    <location>
        <begin position="81"/>
        <end position="101"/>
    </location>
</feature>
<dbReference type="OrthoDB" id="5770094at2"/>
<name>A0A1H3ZFT2_ALKAM</name>
<evidence type="ECO:0000313" key="2">
    <source>
        <dbReference type="EMBL" id="SEA22639.1"/>
    </source>
</evidence>
<keyword evidence="1" id="KW-1133">Transmembrane helix</keyword>
<keyword evidence="3" id="KW-1185">Reference proteome</keyword>
<evidence type="ECO:0000256" key="1">
    <source>
        <dbReference type="SAM" id="Phobius"/>
    </source>
</evidence>
<keyword evidence="1" id="KW-0812">Transmembrane</keyword>
<dbReference type="EMBL" id="FNRM01000002">
    <property type="protein sequence ID" value="SEA22639.1"/>
    <property type="molecule type" value="Genomic_DNA"/>
</dbReference>
<dbReference type="AlphaFoldDB" id="A0A1H3ZFT2"/>
<organism evidence="2 3">
    <name type="scientific">Alkalimonas amylolytica</name>
    <dbReference type="NCBI Taxonomy" id="152573"/>
    <lineage>
        <taxon>Bacteria</taxon>
        <taxon>Pseudomonadati</taxon>
        <taxon>Pseudomonadota</taxon>
        <taxon>Gammaproteobacteria</taxon>
        <taxon>Alkalimonas</taxon>
    </lineage>
</organism>
<feature type="transmembrane region" description="Helical" evidence="1">
    <location>
        <begin position="113"/>
        <end position="133"/>
    </location>
</feature>
<keyword evidence="1" id="KW-0472">Membrane</keyword>
<dbReference type="RefSeq" id="WP_091340140.1">
    <property type="nucleotide sequence ID" value="NZ_FNRM01000002.1"/>
</dbReference>
<feature type="transmembrane region" description="Helical" evidence="1">
    <location>
        <begin position="47"/>
        <end position="69"/>
    </location>
</feature>
<reference evidence="2 3" key="1">
    <citation type="submission" date="2016-10" db="EMBL/GenBank/DDBJ databases">
        <authorList>
            <person name="de Groot N.N."/>
        </authorList>
    </citation>
    <scope>NUCLEOTIDE SEQUENCE [LARGE SCALE GENOMIC DNA]</scope>
    <source>
        <strain evidence="2 3">CGMCC 1.3430</strain>
    </source>
</reference>
<proteinExistence type="predicted"/>
<gene>
    <name evidence="2" type="ORF">SAMN04488051_102172</name>
</gene>
<dbReference type="STRING" id="152573.SAMN04488051_102172"/>
<protein>
    <submittedName>
        <fullName evidence="2">Uncharacterized protein family (UPF0093)</fullName>
    </submittedName>
</protein>